<keyword evidence="1" id="KW-1133">Transmembrane helix</keyword>
<dbReference type="EMBL" id="JMSE01001030">
    <property type="protein sequence ID" value="KDN65450.1"/>
    <property type="molecule type" value="Genomic_DNA"/>
</dbReference>
<feature type="transmembrane region" description="Helical" evidence="1">
    <location>
        <begin position="12"/>
        <end position="34"/>
    </location>
</feature>
<gene>
    <name evidence="2" type="ORF">CSUB01_03949</name>
</gene>
<dbReference type="HOGENOM" id="CLU_2399572_0_0_1"/>
<sequence>MAGSEWLVVSSTFVRGSGTIIVGTLAATLIGAVLKPRMCPTLFNSTISPARQVSNEAVVANVLELTVREDVQAMVQVISDSVVALFYQILNTN</sequence>
<accession>A0A066XHE5</accession>
<dbReference type="Proteomes" id="UP000027238">
    <property type="component" value="Unassembled WGS sequence"/>
</dbReference>
<comment type="caution">
    <text evidence="2">The sequence shown here is derived from an EMBL/GenBank/DDBJ whole genome shotgun (WGS) entry which is preliminary data.</text>
</comment>
<reference evidence="3" key="1">
    <citation type="journal article" date="2014" name="Genome Announc.">
        <title>Draft genome sequence of Colletotrichum sublineola, a destructive pathogen of cultivated sorghum.</title>
        <authorList>
            <person name="Baroncelli R."/>
            <person name="Sanz-Martin J.M."/>
            <person name="Rech G.E."/>
            <person name="Sukno S.A."/>
            <person name="Thon M.R."/>
        </authorList>
    </citation>
    <scope>NUCLEOTIDE SEQUENCE [LARGE SCALE GENOMIC DNA]</scope>
    <source>
        <strain evidence="3">TX430BB</strain>
    </source>
</reference>
<keyword evidence="1" id="KW-0472">Membrane</keyword>
<evidence type="ECO:0000313" key="2">
    <source>
        <dbReference type="EMBL" id="KDN65450.1"/>
    </source>
</evidence>
<keyword evidence="1" id="KW-0812">Transmembrane</keyword>
<evidence type="ECO:0000313" key="3">
    <source>
        <dbReference type="Proteomes" id="UP000027238"/>
    </source>
</evidence>
<keyword evidence="3" id="KW-1185">Reference proteome</keyword>
<protein>
    <submittedName>
        <fullName evidence="2">Uncharacterized protein</fullName>
    </submittedName>
</protein>
<name>A0A066XHE5_COLSU</name>
<organism evidence="2 3">
    <name type="scientific">Colletotrichum sublineola</name>
    <name type="common">Sorghum anthracnose fungus</name>
    <dbReference type="NCBI Taxonomy" id="1173701"/>
    <lineage>
        <taxon>Eukaryota</taxon>
        <taxon>Fungi</taxon>
        <taxon>Dikarya</taxon>
        <taxon>Ascomycota</taxon>
        <taxon>Pezizomycotina</taxon>
        <taxon>Sordariomycetes</taxon>
        <taxon>Hypocreomycetidae</taxon>
        <taxon>Glomerellales</taxon>
        <taxon>Glomerellaceae</taxon>
        <taxon>Colletotrichum</taxon>
        <taxon>Colletotrichum graminicola species complex</taxon>
    </lineage>
</organism>
<proteinExistence type="predicted"/>
<evidence type="ECO:0000256" key="1">
    <source>
        <dbReference type="SAM" id="Phobius"/>
    </source>
</evidence>
<dbReference type="AlphaFoldDB" id="A0A066XHE5"/>